<proteinExistence type="predicted"/>
<organism evidence="2 3">
    <name type="scientific">Mesorhabditis belari</name>
    <dbReference type="NCBI Taxonomy" id="2138241"/>
    <lineage>
        <taxon>Eukaryota</taxon>
        <taxon>Metazoa</taxon>
        <taxon>Ecdysozoa</taxon>
        <taxon>Nematoda</taxon>
        <taxon>Chromadorea</taxon>
        <taxon>Rhabditida</taxon>
        <taxon>Rhabditina</taxon>
        <taxon>Rhabditomorpha</taxon>
        <taxon>Rhabditoidea</taxon>
        <taxon>Rhabditidae</taxon>
        <taxon>Mesorhabditinae</taxon>
        <taxon>Mesorhabditis</taxon>
    </lineage>
</organism>
<reference evidence="3" key="1">
    <citation type="submission" date="2024-02" db="UniProtKB">
        <authorList>
            <consortium name="WormBaseParasite"/>
        </authorList>
    </citation>
    <scope>IDENTIFICATION</scope>
</reference>
<dbReference type="Proteomes" id="UP000887575">
    <property type="component" value="Unassembled WGS sequence"/>
</dbReference>
<accession>A0AAF3FN21</accession>
<dbReference type="InterPro" id="IPR056582">
    <property type="entry name" value="EDRF1_N"/>
</dbReference>
<name>A0AAF3FN21_9BILA</name>
<dbReference type="PANTHER" id="PTHR15000:SF1">
    <property type="entry name" value="ERYTHROID DIFFERENTIATION-RELATED FACTOR 1"/>
    <property type="match status" value="1"/>
</dbReference>
<dbReference type="AlphaFoldDB" id="A0AAF3FN21"/>
<dbReference type="GO" id="GO:0045893">
    <property type="term" value="P:positive regulation of DNA-templated transcription"/>
    <property type="evidence" value="ECO:0007669"/>
    <property type="project" value="TreeGrafter"/>
</dbReference>
<dbReference type="WBParaSite" id="MBELARI_LOCUS7488">
    <property type="protein sequence ID" value="MBELARI_LOCUS7488"/>
    <property type="gene ID" value="MBELARI_LOCUS7488"/>
</dbReference>
<protein>
    <recommendedName>
        <fullName evidence="1">EDRF1 N-terminal domain-containing protein</fullName>
    </recommendedName>
</protein>
<feature type="domain" description="EDRF1 N-terminal" evidence="1">
    <location>
        <begin position="205"/>
        <end position="414"/>
    </location>
</feature>
<keyword evidence="2" id="KW-1185">Reference proteome</keyword>
<dbReference type="PANTHER" id="PTHR15000">
    <property type="entry name" value="ERYTHROID DIFFERENTIATION-RELATED FACTOR 1"/>
    <property type="match status" value="1"/>
</dbReference>
<sequence>MISNAWFDKQAVQREKERESENLRDALCKALSQRQVQATERARPFRCDSIIDRINDILPGNKQKFLKQHPNLVASGRTIKQLIMVPFHNRRLDMLAHRVGNTIYVDHLELPGNQNDSKSFDQPARRNDLAEAFIASCVSNVDTKIEETWQGLTQSQEDIWDLSNAVALMNLQAIISSSSSMKQTWPRPRSLSYRISTEGENNSMHLWEFSNLRMLIDHEIPMLSGENLPSVSIRFNDERPISILTGMDIWLDHMIKGLDGVVVVHREKGRQKDFQVHLTSEIPALKGSEFDPSELATVIENIYKFLDDKMTEQGHTYYLHRVENSNDLTLYDMTAMFPDLASNTECNPSLSIVACALMKQANDLLNDDDPPSTTAIEIAYKMIQSAKSIINEDRMPHVAASLSYLRAALYQCVPLNLNKEKFALSSKRSNNLFGLESILIERTPQMSSSVPVDALRSALNVIEDDEEKASTAIRCIVPGIESGKQCIFNALTAIDQGLKFLSIVEERRKRAKQEKFPQIPVFAVGKDDENTLQKERKKSRVGTDVELLKALLHLRAIVGYHSASLIYFESEGDTKLLMSQPAPEQFSQNAFLFELCRVAFANCAEVMRLESSSRTRIAATVQVASLFRIYMLVILNLSHLSLEELSEKLAEVRCNEVFLKQEICKVIIPDSNVLKILVDVGEETITDKKSLDEWMLNVGNKFRTLLTKYTKEYEQLETKLFKGNFDLTSIRCSIALSMMQCGERHREEGTQEGNEQLIMEHFRSAIHFYEIGSKHLDMVIQAALEESKKVDVMTWELQIALRHNEAAMRRGLVLLEIDSLKNGKKIEQSIREVLFTYITLENFIDKQNLDDFPMKIQQKANVISDTISFMHRCYFYYVNRPGGKTGTQKTSRESHCLEESLVGAKRLWALSPNLQQDLITQIKTRISTMISEMLLHNGYLILIALINEGFSQDDCTLLKKRIEKISGFSRKSLNSNLPLNLSEMCLTFLRALINACNTVKVQGSDRRALLTLLNVLIELVVMLPNCSISPLTLETELQSLYNDSCVSLQQYLLGVLSQKGTSSNQLNESEKKTVKTIADLVIRRPSASSLDWKLSARTWTKSISAEWLSF</sequence>
<evidence type="ECO:0000313" key="2">
    <source>
        <dbReference type="Proteomes" id="UP000887575"/>
    </source>
</evidence>
<evidence type="ECO:0000313" key="3">
    <source>
        <dbReference type="WBParaSite" id="MBELARI_LOCUS7488"/>
    </source>
</evidence>
<evidence type="ECO:0000259" key="1">
    <source>
        <dbReference type="Pfam" id="PF23788"/>
    </source>
</evidence>
<dbReference type="Pfam" id="PF23788">
    <property type="entry name" value="EDRF1_N"/>
    <property type="match status" value="1"/>
</dbReference>